<organism evidence="1 2">
    <name type="scientific">Mesorhizobium delmotii</name>
    <dbReference type="NCBI Taxonomy" id="1631247"/>
    <lineage>
        <taxon>Bacteria</taxon>
        <taxon>Pseudomonadati</taxon>
        <taxon>Pseudomonadota</taxon>
        <taxon>Alphaproteobacteria</taxon>
        <taxon>Hyphomicrobiales</taxon>
        <taxon>Phyllobacteriaceae</taxon>
        <taxon>Mesorhizobium</taxon>
    </lineage>
</organism>
<proteinExistence type="predicted"/>
<protein>
    <submittedName>
        <fullName evidence="1">Uncharacterized protein</fullName>
    </submittedName>
</protein>
<dbReference type="AlphaFoldDB" id="A0A2P9AIQ2"/>
<keyword evidence="2" id="KW-1185">Reference proteome</keyword>
<reference evidence="2" key="1">
    <citation type="submission" date="2016-12" db="EMBL/GenBank/DDBJ databases">
        <authorList>
            <person name="Brunel B."/>
        </authorList>
    </citation>
    <scope>NUCLEOTIDE SEQUENCE [LARGE SCALE GENOMIC DNA]</scope>
</reference>
<name>A0A2P9AIQ2_9HYPH</name>
<evidence type="ECO:0000313" key="1">
    <source>
        <dbReference type="EMBL" id="SJM31015.1"/>
    </source>
</evidence>
<sequence length="56" mass="6181">MPEIAHPGETGVGYVFPYRFQKPVQVSGIVAFKLAMVFTKTGFRLCVADLRFGTMA</sequence>
<accession>A0A2P9AIQ2</accession>
<gene>
    <name evidence="1" type="ORF">BQ8482_180243</name>
</gene>
<evidence type="ECO:0000313" key="2">
    <source>
        <dbReference type="Proteomes" id="UP000245698"/>
    </source>
</evidence>
<dbReference type="Proteomes" id="UP000245698">
    <property type="component" value="Unassembled WGS sequence"/>
</dbReference>
<dbReference type="EMBL" id="FUIG01000024">
    <property type="protein sequence ID" value="SJM31015.1"/>
    <property type="molecule type" value="Genomic_DNA"/>
</dbReference>